<dbReference type="Proteomes" id="UP000601435">
    <property type="component" value="Unassembled WGS sequence"/>
</dbReference>
<feature type="transmembrane region" description="Helical" evidence="2">
    <location>
        <begin position="16"/>
        <end position="40"/>
    </location>
</feature>
<evidence type="ECO:0000313" key="4">
    <source>
        <dbReference type="Proteomes" id="UP000601435"/>
    </source>
</evidence>
<organism evidence="3 4">
    <name type="scientific">Symbiodinium necroappetens</name>
    <dbReference type="NCBI Taxonomy" id="1628268"/>
    <lineage>
        <taxon>Eukaryota</taxon>
        <taxon>Sar</taxon>
        <taxon>Alveolata</taxon>
        <taxon>Dinophyceae</taxon>
        <taxon>Suessiales</taxon>
        <taxon>Symbiodiniaceae</taxon>
        <taxon>Symbiodinium</taxon>
    </lineage>
</organism>
<keyword evidence="2" id="KW-0812">Transmembrane</keyword>
<evidence type="ECO:0000313" key="3">
    <source>
        <dbReference type="EMBL" id="CAE7357600.1"/>
    </source>
</evidence>
<gene>
    <name evidence="3" type="primary">RHA1A</name>
    <name evidence="3" type="ORF">SNEC2469_LOCUS9382</name>
</gene>
<keyword evidence="2" id="KW-0472">Membrane</keyword>
<evidence type="ECO:0000256" key="1">
    <source>
        <dbReference type="SAM" id="MobiDB-lite"/>
    </source>
</evidence>
<protein>
    <submittedName>
        <fullName evidence="3">RHA1A protein</fullName>
    </submittedName>
</protein>
<dbReference type="EMBL" id="CAJNJA010015187">
    <property type="protein sequence ID" value="CAE7357600.1"/>
    <property type="molecule type" value="Genomic_DNA"/>
</dbReference>
<feature type="transmembrane region" description="Helical" evidence="2">
    <location>
        <begin position="47"/>
        <end position="65"/>
    </location>
</feature>
<reference evidence="3" key="1">
    <citation type="submission" date="2021-02" db="EMBL/GenBank/DDBJ databases">
        <authorList>
            <person name="Dougan E. K."/>
            <person name="Rhodes N."/>
            <person name="Thang M."/>
            <person name="Chan C."/>
        </authorList>
    </citation>
    <scope>NUCLEOTIDE SEQUENCE</scope>
</reference>
<evidence type="ECO:0000256" key="2">
    <source>
        <dbReference type="SAM" id="Phobius"/>
    </source>
</evidence>
<sequence>MDLCVPKISMMPSSGIVGLFVCGGIILISIKFCAMCACLASQKLPQALVLAVLLSADWIGTLHVMDLVSDSFKDSVLLNLLFISGVVLLRSVLLRLHLRSRWQRALAQRRARNIGADLGSSINQGESVSSDSDNEQGPGSLPETFHEALVVLLGFSLGTQAQNSRRQFLCGVRLAQPPPAPPAAAATAQTAPGIVMPTDGGLGEDGGVTPSLPLRRRHRAHATRNLVR</sequence>
<accession>A0A812PSM2</accession>
<comment type="caution">
    <text evidence="3">The sequence shown here is derived from an EMBL/GenBank/DDBJ whole genome shotgun (WGS) entry which is preliminary data.</text>
</comment>
<keyword evidence="4" id="KW-1185">Reference proteome</keyword>
<feature type="compositionally biased region" description="Polar residues" evidence="1">
    <location>
        <begin position="121"/>
        <end position="137"/>
    </location>
</feature>
<name>A0A812PSM2_9DINO</name>
<dbReference type="OrthoDB" id="445622at2759"/>
<feature type="region of interest" description="Disordered" evidence="1">
    <location>
        <begin position="121"/>
        <end position="140"/>
    </location>
</feature>
<dbReference type="AlphaFoldDB" id="A0A812PSM2"/>
<feature type="transmembrane region" description="Helical" evidence="2">
    <location>
        <begin position="77"/>
        <end position="96"/>
    </location>
</feature>
<keyword evidence="2" id="KW-1133">Transmembrane helix</keyword>
<proteinExistence type="predicted"/>